<dbReference type="EMBL" id="DS232864">
    <property type="protein sequence ID" value="EDS26205.1"/>
    <property type="molecule type" value="Genomic_DNA"/>
</dbReference>
<reference evidence="2" key="2">
    <citation type="submission" date="2020-05" db="UniProtKB">
        <authorList>
            <consortium name="EnsemblMetazoa"/>
        </authorList>
    </citation>
    <scope>IDENTIFICATION</scope>
    <source>
        <strain evidence="2">JHB</strain>
    </source>
</reference>
<protein>
    <submittedName>
        <fullName evidence="1 2">Voltage-dependent p/q type calcium channel</fullName>
    </submittedName>
</protein>
<sequence length="62" mass="6764">MAYGDGLRGSEADSVCVNSVLVIACPASRHIDVSRWIAAANYKLATQYLSYSDQQLERLGKT</sequence>
<dbReference type="KEGG" id="cqu:CpipJ_CPIJ017956"/>
<dbReference type="VEuPathDB" id="VectorBase:CPIJ017956"/>
<dbReference type="EnsemblMetazoa" id="CPIJ017956-RA">
    <property type="protein sequence ID" value="CPIJ017956-PA"/>
    <property type="gene ID" value="CPIJ017956"/>
</dbReference>
<name>B0XES3_CULQU</name>
<keyword evidence="3" id="KW-1185">Reference proteome</keyword>
<dbReference type="Proteomes" id="UP000002320">
    <property type="component" value="Unassembled WGS sequence"/>
</dbReference>
<evidence type="ECO:0000313" key="2">
    <source>
        <dbReference type="EnsemblMetazoa" id="CPIJ017956-PA"/>
    </source>
</evidence>
<reference evidence="1" key="1">
    <citation type="submission" date="2007-03" db="EMBL/GenBank/DDBJ databases">
        <title>Annotation of Culex pipiens quinquefasciatus.</title>
        <authorList>
            <consortium name="The Broad Institute Genome Sequencing Platform"/>
            <person name="Atkinson P.W."/>
            <person name="Hemingway J."/>
            <person name="Christensen B.M."/>
            <person name="Higgs S."/>
            <person name="Kodira C."/>
            <person name="Hannick L."/>
            <person name="Megy K."/>
            <person name="O'Leary S."/>
            <person name="Pearson M."/>
            <person name="Haas B.J."/>
            <person name="Mauceli E."/>
            <person name="Wortman J.R."/>
            <person name="Lee N.H."/>
            <person name="Guigo R."/>
            <person name="Stanke M."/>
            <person name="Alvarado L."/>
            <person name="Amedeo P."/>
            <person name="Antoine C.H."/>
            <person name="Arensburger P."/>
            <person name="Bidwell S.L."/>
            <person name="Crawford M."/>
            <person name="Camaro F."/>
            <person name="Devon K."/>
            <person name="Engels R."/>
            <person name="Hammond M."/>
            <person name="Howarth C."/>
            <person name="Koehrsen M."/>
            <person name="Lawson D."/>
            <person name="Montgomery P."/>
            <person name="Nene V."/>
            <person name="Nusbaum C."/>
            <person name="Puiu D."/>
            <person name="Romero-Severson J."/>
            <person name="Severson D.W."/>
            <person name="Shumway M."/>
            <person name="Sisk P."/>
            <person name="Stolte C."/>
            <person name="Zeng Q."/>
            <person name="Eisenstadt E."/>
            <person name="Fraser-Liggett C."/>
            <person name="Strausberg R."/>
            <person name="Galagan J."/>
            <person name="Birren B."/>
            <person name="Collins F.H."/>
        </authorList>
    </citation>
    <scope>NUCLEOTIDE SEQUENCE [LARGE SCALE GENOMIC DNA]</scope>
    <source>
        <strain evidence="1">JHB</strain>
    </source>
</reference>
<proteinExistence type="predicted"/>
<dbReference type="HOGENOM" id="CLU_2906264_0_0_1"/>
<evidence type="ECO:0000313" key="3">
    <source>
        <dbReference type="Proteomes" id="UP000002320"/>
    </source>
</evidence>
<dbReference type="InParanoid" id="B0XES3"/>
<organism>
    <name type="scientific">Culex quinquefasciatus</name>
    <name type="common">Southern house mosquito</name>
    <name type="synonym">Culex pungens</name>
    <dbReference type="NCBI Taxonomy" id="7176"/>
    <lineage>
        <taxon>Eukaryota</taxon>
        <taxon>Metazoa</taxon>
        <taxon>Ecdysozoa</taxon>
        <taxon>Arthropoda</taxon>
        <taxon>Hexapoda</taxon>
        <taxon>Insecta</taxon>
        <taxon>Pterygota</taxon>
        <taxon>Neoptera</taxon>
        <taxon>Endopterygota</taxon>
        <taxon>Diptera</taxon>
        <taxon>Nematocera</taxon>
        <taxon>Culicoidea</taxon>
        <taxon>Culicidae</taxon>
        <taxon>Culicinae</taxon>
        <taxon>Culicini</taxon>
        <taxon>Culex</taxon>
        <taxon>Culex</taxon>
    </lineage>
</organism>
<dbReference type="AlphaFoldDB" id="B0XES3"/>
<gene>
    <name evidence="2" type="primary">6051760</name>
    <name evidence="1" type="ORF">CpipJ_CPIJ017956</name>
</gene>
<evidence type="ECO:0000313" key="1">
    <source>
        <dbReference type="EMBL" id="EDS26205.1"/>
    </source>
</evidence>
<accession>B0XES3</accession>